<feature type="region of interest" description="Disordered" evidence="1">
    <location>
        <begin position="79"/>
        <end position="131"/>
    </location>
</feature>
<dbReference type="OMA" id="NWHRRER"/>
<proteinExistence type="predicted"/>
<reference evidence="3" key="1">
    <citation type="submission" date="2005-09" db="EMBL/GenBank/DDBJ databases">
        <title>Annotation of the Aspergillus terreus NIH2624 genome.</title>
        <authorList>
            <person name="Birren B.W."/>
            <person name="Lander E.S."/>
            <person name="Galagan J.E."/>
            <person name="Nusbaum C."/>
            <person name="Devon K."/>
            <person name="Henn M."/>
            <person name="Ma L.-J."/>
            <person name="Jaffe D.B."/>
            <person name="Butler J."/>
            <person name="Alvarez P."/>
            <person name="Gnerre S."/>
            <person name="Grabherr M."/>
            <person name="Kleber M."/>
            <person name="Mauceli E.W."/>
            <person name="Brockman W."/>
            <person name="Rounsley S."/>
            <person name="Young S.K."/>
            <person name="LaButti K."/>
            <person name="Pushparaj V."/>
            <person name="DeCaprio D."/>
            <person name="Crawford M."/>
            <person name="Koehrsen M."/>
            <person name="Engels R."/>
            <person name="Montgomery P."/>
            <person name="Pearson M."/>
            <person name="Howarth C."/>
            <person name="Larson L."/>
            <person name="Luoma S."/>
            <person name="White J."/>
            <person name="Alvarado L."/>
            <person name="Kodira C.D."/>
            <person name="Zeng Q."/>
            <person name="Oleary S."/>
            <person name="Yandava C."/>
            <person name="Denning D.W."/>
            <person name="Nierman W.C."/>
            <person name="Milne T."/>
            <person name="Madden K."/>
        </authorList>
    </citation>
    <scope>NUCLEOTIDE SEQUENCE [LARGE SCALE GENOMIC DNA]</scope>
    <source>
        <strain evidence="3">NIH 2624 / FGSC A1156</strain>
    </source>
</reference>
<feature type="region of interest" description="Disordered" evidence="1">
    <location>
        <begin position="155"/>
        <end position="181"/>
    </location>
</feature>
<accession>Q0CTE1</accession>
<dbReference type="Proteomes" id="UP000007963">
    <property type="component" value="Unassembled WGS sequence"/>
</dbReference>
<dbReference type="AlphaFoldDB" id="Q0CTE1"/>
<name>Q0CTE1_ASPTN</name>
<gene>
    <name evidence="2" type="ORF">ATEG_03043</name>
</gene>
<dbReference type="RefSeq" id="XP_001212221.1">
    <property type="nucleotide sequence ID" value="XM_001212221.1"/>
</dbReference>
<feature type="region of interest" description="Disordered" evidence="1">
    <location>
        <begin position="1"/>
        <end position="23"/>
    </location>
</feature>
<feature type="compositionally biased region" description="Low complexity" evidence="1">
    <location>
        <begin position="158"/>
        <end position="174"/>
    </location>
</feature>
<dbReference type="EMBL" id="CH476597">
    <property type="protein sequence ID" value="EAU36317.1"/>
    <property type="molecule type" value="Genomic_DNA"/>
</dbReference>
<evidence type="ECO:0000256" key="1">
    <source>
        <dbReference type="SAM" id="MobiDB-lite"/>
    </source>
</evidence>
<feature type="compositionally biased region" description="Polar residues" evidence="1">
    <location>
        <begin position="109"/>
        <end position="119"/>
    </location>
</feature>
<evidence type="ECO:0000313" key="3">
    <source>
        <dbReference type="Proteomes" id="UP000007963"/>
    </source>
</evidence>
<dbReference type="VEuPathDB" id="FungiDB:ATEG_03043"/>
<feature type="compositionally biased region" description="Low complexity" evidence="1">
    <location>
        <begin position="85"/>
        <end position="108"/>
    </location>
</feature>
<dbReference type="HOGENOM" id="CLU_1034329_0_0_1"/>
<dbReference type="OrthoDB" id="4349176at2759"/>
<protein>
    <submittedName>
        <fullName evidence="2">Uncharacterized protein</fullName>
    </submittedName>
</protein>
<evidence type="ECO:0000313" key="2">
    <source>
        <dbReference type="EMBL" id="EAU36317.1"/>
    </source>
</evidence>
<sequence>MDLSSLEGPPIRTPSSSACVDPLPHIQLDTSVLSPSHSDGEYEMDWDRAVSCLPPRPASTHAFASPRHRPAMETFNNRLGVGHMAPSSSSSTSTSSPRPRSSHATPSTHNTALSAPSPSQRRHPTRLQSHSFSSPHQLVWLDAEKIWVVVAPAPDEPPTTANPNTNSYSYTTTPPARPSLPRLRTPANAYTHTTHTTPTQYAQSNGPPPTLTHARSMDDTFFANSELLSPNYDDLPPPYERHIYDRQLAVGAGVSRWTNVARRMNQSPY</sequence>
<organism evidence="2 3">
    <name type="scientific">Aspergillus terreus (strain NIH 2624 / FGSC A1156)</name>
    <dbReference type="NCBI Taxonomy" id="341663"/>
    <lineage>
        <taxon>Eukaryota</taxon>
        <taxon>Fungi</taxon>
        <taxon>Dikarya</taxon>
        <taxon>Ascomycota</taxon>
        <taxon>Pezizomycotina</taxon>
        <taxon>Eurotiomycetes</taxon>
        <taxon>Eurotiomycetidae</taxon>
        <taxon>Eurotiales</taxon>
        <taxon>Aspergillaceae</taxon>
        <taxon>Aspergillus</taxon>
        <taxon>Aspergillus subgen. Circumdati</taxon>
    </lineage>
</organism>
<dbReference type="GeneID" id="4318021"/>